<reference evidence="2" key="1">
    <citation type="submission" date="2020-11" db="EMBL/GenBank/DDBJ databases">
        <authorList>
            <consortium name="DOE Joint Genome Institute"/>
            <person name="Ahrendt S."/>
            <person name="Riley R."/>
            <person name="Andreopoulos W."/>
            <person name="Labutti K."/>
            <person name="Pangilinan J."/>
            <person name="Ruiz-Duenas F.J."/>
            <person name="Barrasa J.M."/>
            <person name="Sanchez-Garcia M."/>
            <person name="Camarero S."/>
            <person name="Miyauchi S."/>
            <person name="Serrano A."/>
            <person name="Linde D."/>
            <person name="Babiker R."/>
            <person name="Drula E."/>
            <person name="Ayuso-Fernandez I."/>
            <person name="Pacheco R."/>
            <person name="Padilla G."/>
            <person name="Ferreira P."/>
            <person name="Barriuso J."/>
            <person name="Kellner H."/>
            <person name="Castanera R."/>
            <person name="Alfaro M."/>
            <person name="Ramirez L."/>
            <person name="Pisabarro A.G."/>
            <person name="Kuo A."/>
            <person name="Tritt A."/>
            <person name="Lipzen A."/>
            <person name="He G."/>
            <person name="Yan M."/>
            <person name="Ng V."/>
            <person name="Cullen D."/>
            <person name="Martin F."/>
            <person name="Rosso M.-N."/>
            <person name="Henrissat B."/>
            <person name="Hibbett D."/>
            <person name="Martinez A.T."/>
            <person name="Grigoriev I.V."/>
        </authorList>
    </citation>
    <scope>NUCLEOTIDE SEQUENCE</scope>
    <source>
        <strain evidence="2">ATCC 90797</strain>
    </source>
</reference>
<organism evidence="2 3">
    <name type="scientific">Pleurotus eryngii</name>
    <name type="common">Boletus of the steppes</name>
    <dbReference type="NCBI Taxonomy" id="5323"/>
    <lineage>
        <taxon>Eukaryota</taxon>
        <taxon>Fungi</taxon>
        <taxon>Dikarya</taxon>
        <taxon>Basidiomycota</taxon>
        <taxon>Agaricomycotina</taxon>
        <taxon>Agaricomycetes</taxon>
        <taxon>Agaricomycetidae</taxon>
        <taxon>Agaricales</taxon>
        <taxon>Pleurotineae</taxon>
        <taxon>Pleurotaceae</taxon>
        <taxon>Pleurotus</taxon>
    </lineage>
</organism>
<dbReference type="OrthoDB" id="3265734at2759"/>
<evidence type="ECO:0000313" key="2">
    <source>
        <dbReference type="EMBL" id="KAF9502067.1"/>
    </source>
</evidence>
<keyword evidence="1" id="KW-1133">Transmembrane helix</keyword>
<name>A0A9P6AAF8_PLEER</name>
<sequence length="432" mass="48084">MSTRTLIVDDGDTQIQYSPGWRPTGSPNEYKRTTSLTSTQGASFTLNFTGTSVTVYGTLATQTFPNSTYVLDGGDPFPFSGNPKSAVQYQQVFYASPPLPYRGHTLSKFPRMSLRVSRRRVVSHRLLGGLLLLMTTLAFYLWHQQSRGIRAKLSNAAESSTQIHPFEASDMASSSNTPHNVFVAVESHKSPLPQWHQLPPQPPSYTTFLFPMLREELSPIFLSPESPEVLRRTSSGSLIIDNADTQVHYSPGWQANGGPNEYKHTTSNTAIKCTSVAVYGTVAAETPPNSTHILGSGDPFPFFTQHSTLIRYQQVFYSSPALPLMEHTLVGTCENENENENEGGQVILDYLVIETPLNFTINTTPSICDSKPAPPTTTIPVPWFYSKAIVHLYTIEHRHQFGIHNIHPKQKSTNFNGAAVSYQYEKLLKQPW</sequence>
<dbReference type="AlphaFoldDB" id="A0A9P6AAF8"/>
<comment type="caution">
    <text evidence="2">The sequence shown here is derived from an EMBL/GenBank/DDBJ whole genome shotgun (WGS) entry which is preliminary data.</text>
</comment>
<evidence type="ECO:0000313" key="3">
    <source>
        <dbReference type="Proteomes" id="UP000807025"/>
    </source>
</evidence>
<accession>A0A9P6AAF8</accession>
<keyword evidence="1" id="KW-0812">Transmembrane</keyword>
<dbReference type="Proteomes" id="UP000807025">
    <property type="component" value="Unassembled WGS sequence"/>
</dbReference>
<evidence type="ECO:0000256" key="1">
    <source>
        <dbReference type="SAM" id="Phobius"/>
    </source>
</evidence>
<protein>
    <submittedName>
        <fullName evidence="2">Uncharacterized protein</fullName>
    </submittedName>
</protein>
<proteinExistence type="predicted"/>
<keyword evidence="3" id="KW-1185">Reference proteome</keyword>
<feature type="transmembrane region" description="Helical" evidence="1">
    <location>
        <begin position="121"/>
        <end position="142"/>
    </location>
</feature>
<dbReference type="Gene3D" id="2.60.120.260">
    <property type="entry name" value="Galactose-binding domain-like"/>
    <property type="match status" value="1"/>
</dbReference>
<dbReference type="EMBL" id="MU154521">
    <property type="protein sequence ID" value="KAF9502067.1"/>
    <property type="molecule type" value="Genomic_DNA"/>
</dbReference>
<keyword evidence="1" id="KW-0472">Membrane</keyword>
<gene>
    <name evidence="2" type="ORF">BDN71DRAFT_1500218</name>
</gene>